<dbReference type="PANTHER" id="PTHR47816">
    <property type="entry name" value="RIBOSOMAL RNA SMALL SUBUNIT METHYLTRANSFERASE C"/>
    <property type="match status" value="1"/>
</dbReference>
<dbReference type="CDD" id="cd02440">
    <property type="entry name" value="AdoMet_MTases"/>
    <property type="match status" value="1"/>
</dbReference>
<evidence type="ECO:0000256" key="6">
    <source>
        <dbReference type="HAMAP-Rule" id="MF_01859"/>
    </source>
</evidence>
<dbReference type="HAMAP" id="MF_01859">
    <property type="entry name" value="23SrRNA_methyltr_G"/>
    <property type="match status" value="1"/>
</dbReference>
<evidence type="ECO:0000256" key="3">
    <source>
        <dbReference type="ARBA" id="ARBA00022603"/>
    </source>
</evidence>
<evidence type="ECO:0000256" key="4">
    <source>
        <dbReference type="ARBA" id="ARBA00022679"/>
    </source>
</evidence>
<keyword evidence="3 6" id="KW-0489">Methyltransferase</keyword>
<keyword evidence="11" id="KW-1185">Reference proteome</keyword>
<dbReference type="EC" id="2.1.1.174" evidence="6"/>
<dbReference type="InterPro" id="IPR058679">
    <property type="entry name" value="RlmG_N"/>
</dbReference>
<evidence type="ECO:0000256" key="5">
    <source>
        <dbReference type="ARBA" id="ARBA00022691"/>
    </source>
</evidence>
<dbReference type="AlphaFoldDB" id="A0A5J5G6U9"/>
<dbReference type="GO" id="GO:0003676">
    <property type="term" value="F:nucleic acid binding"/>
    <property type="evidence" value="ECO:0007669"/>
    <property type="project" value="InterPro"/>
</dbReference>
<evidence type="ECO:0000313" key="10">
    <source>
        <dbReference type="EMBL" id="KAA9002891.1"/>
    </source>
</evidence>
<dbReference type="Proteomes" id="UP000335415">
    <property type="component" value="Unassembled WGS sequence"/>
</dbReference>
<evidence type="ECO:0000313" key="9">
    <source>
        <dbReference type="EMBL" id="KAA9002822.1"/>
    </source>
</evidence>
<dbReference type="InterPro" id="IPR029063">
    <property type="entry name" value="SAM-dependent_MTases_sf"/>
</dbReference>
<dbReference type="InterPro" id="IPR002052">
    <property type="entry name" value="DNA_methylase_N6_adenine_CS"/>
</dbReference>
<dbReference type="EMBL" id="VYKJ01000001">
    <property type="protein sequence ID" value="KAA9002891.1"/>
    <property type="molecule type" value="Genomic_DNA"/>
</dbReference>
<feature type="domain" description="RlmG N-terminal" evidence="8">
    <location>
        <begin position="1"/>
        <end position="180"/>
    </location>
</feature>
<sequence length="381" mass="42333">MNQATWEYSGLTLERFPQQSNDATLQAWDAADEYILRELESAPSAAGPVLIFNDAFGALACALQSRHPFCVSDSLLSQLATRHNLALNHYAPDAATLLDSLADLPAAPALVIIKLPRTLALLEYQLHALRAVVGPQTQVVAAAKTRDVHTSTLQLFEQIIGPTRTSLAWKKARLIHCEVAPPARPDYNPLVGWTLDKSDYLIQNLPNVFSRGGLDIGARFFMQHLPRDLAGSMVDLGCGNGVVGLTALERNPDASLLFCDESYMAVESSRINVEHNRPQDMARCEFRVNDTLTRVKRESLQAVLCNPPFHQQQAITDQIAWQMFHDARRCLVSGGELRIVGNRHLDYFHKLKRLFGNCEVLASNSKFVVLRSVRSITRQAV</sequence>
<comment type="similarity">
    <text evidence="6">Belongs to the methyltransferase superfamily. RlmG family.</text>
</comment>
<dbReference type="Pfam" id="PF26049">
    <property type="entry name" value="RLMG_N"/>
    <property type="match status" value="1"/>
</dbReference>
<keyword evidence="1 6" id="KW-0963">Cytoplasm</keyword>
<name>A0A5J5G6U9_9GAMM</name>
<dbReference type="GO" id="GO:0052916">
    <property type="term" value="F:23S rRNA (guanine(1835)-N(2))-methyltransferase activity"/>
    <property type="evidence" value="ECO:0007669"/>
    <property type="project" value="UniProtKB-EC"/>
</dbReference>
<dbReference type="PIRSF" id="PIRSF037565">
    <property type="entry name" value="RRNA_m2G_Mtase_RsmD_prd"/>
    <property type="match status" value="1"/>
</dbReference>
<feature type="domain" description="Methyltransferase small" evidence="7">
    <location>
        <begin position="201"/>
        <end position="371"/>
    </location>
</feature>
<evidence type="ECO:0000256" key="1">
    <source>
        <dbReference type="ARBA" id="ARBA00022490"/>
    </source>
</evidence>
<dbReference type="PROSITE" id="PS00092">
    <property type="entry name" value="N6_MTASE"/>
    <property type="match status" value="1"/>
</dbReference>
<keyword evidence="5 6" id="KW-0949">S-adenosyl-L-methionine</keyword>
<comment type="subcellular location">
    <subcellularLocation>
        <location evidence="6">Cytoplasm</location>
    </subcellularLocation>
</comment>
<dbReference type="EMBL" id="VYKJ01000001">
    <property type="protein sequence ID" value="KAA9002822.1"/>
    <property type="molecule type" value="Genomic_DNA"/>
</dbReference>
<keyword evidence="2 6" id="KW-0698">rRNA processing</keyword>
<comment type="catalytic activity">
    <reaction evidence="6">
        <text>guanosine(1835) in 23S rRNA + S-adenosyl-L-methionine = N(2)-methylguanosine(1835) in 23S rRNA + S-adenosyl-L-homocysteine + H(+)</text>
        <dbReference type="Rhea" id="RHEA:42744"/>
        <dbReference type="Rhea" id="RHEA-COMP:10217"/>
        <dbReference type="Rhea" id="RHEA-COMP:10218"/>
        <dbReference type="ChEBI" id="CHEBI:15378"/>
        <dbReference type="ChEBI" id="CHEBI:57856"/>
        <dbReference type="ChEBI" id="CHEBI:59789"/>
        <dbReference type="ChEBI" id="CHEBI:74269"/>
        <dbReference type="ChEBI" id="CHEBI:74481"/>
        <dbReference type="EC" id="2.1.1.174"/>
    </reaction>
</comment>
<dbReference type="RefSeq" id="WP_150433790.1">
    <property type="nucleotide sequence ID" value="NZ_VYKJ01000001.1"/>
</dbReference>
<evidence type="ECO:0000259" key="7">
    <source>
        <dbReference type="Pfam" id="PF05175"/>
    </source>
</evidence>
<comment type="function">
    <text evidence="6">Specifically methylates the guanine in position 1835 (m2G1835) of 23S rRNA.</text>
</comment>
<dbReference type="NCBIfam" id="NF011577">
    <property type="entry name" value="PRK15001.1"/>
    <property type="match status" value="1"/>
</dbReference>
<dbReference type="Pfam" id="PF05175">
    <property type="entry name" value="MTS"/>
    <property type="match status" value="1"/>
</dbReference>
<keyword evidence="4 6" id="KW-0808">Transferase</keyword>
<accession>A0A5J5G6U9</accession>
<reference evidence="9 11" key="1">
    <citation type="submission" date="2019-09" db="EMBL/GenBank/DDBJ databases">
        <authorList>
            <person name="Li Y."/>
        </authorList>
    </citation>
    <scope>NUCLEOTIDE SEQUENCE [LARGE SCALE GENOMIC DNA]</scope>
    <source>
        <strain evidence="9 11">L3-3HA</strain>
    </source>
</reference>
<dbReference type="InterPro" id="IPR046977">
    <property type="entry name" value="RsmC/RlmG"/>
</dbReference>
<dbReference type="OrthoDB" id="29650at2"/>
<dbReference type="SUPFAM" id="SSF53335">
    <property type="entry name" value="S-adenosyl-L-methionine-dependent methyltransferases"/>
    <property type="match status" value="1"/>
</dbReference>
<dbReference type="PANTHER" id="PTHR47816:SF5">
    <property type="entry name" value="RIBOSOMAL RNA LARGE SUBUNIT METHYLTRANSFERASE G"/>
    <property type="match status" value="1"/>
</dbReference>
<organism evidence="9 11">
    <name type="scientific">Affinibrenneria salicis</name>
    <dbReference type="NCBI Taxonomy" id="2590031"/>
    <lineage>
        <taxon>Bacteria</taxon>
        <taxon>Pseudomonadati</taxon>
        <taxon>Pseudomonadota</taxon>
        <taxon>Gammaproteobacteria</taxon>
        <taxon>Enterobacterales</taxon>
        <taxon>Pectobacteriaceae</taxon>
        <taxon>Affinibrenneria</taxon>
    </lineage>
</organism>
<proteinExistence type="inferred from homology"/>
<dbReference type="InterPro" id="IPR007848">
    <property type="entry name" value="Small_mtfrase_dom"/>
</dbReference>
<evidence type="ECO:0000259" key="8">
    <source>
        <dbReference type="Pfam" id="PF26049"/>
    </source>
</evidence>
<dbReference type="GO" id="GO:0005737">
    <property type="term" value="C:cytoplasm"/>
    <property type="evidence" value="ECO:0007669"/>
    <property type="project" value="UniProtKB-SubCell"/>
</dbReference>
<dbReference type="InterPro" id="IPR017237">
    <property type="entry name" value="RLMG"/>
</dbReference>
<evidence type="ECO:0000313" key="11">
    <source>
        <dbReference type="Proteomes" id="UP000335415"/>
    </source>
</evidence>
<gene>
    <name evidence="6 9" type="primary">rlmG</name>
    <name evidence="9" type="ORF">FJU30_02170</name>
    <name evidence="10" type="ORF">FJU30_02595</name>
</gene>
<evidence type="ECO:0000256" key="2">
    <source>
        <dbReference type="ARBA" id="ARBA00022552"/>
    </source>
</evidence>
<dbReference type="Gene3D" id="3.40.50.150">
    <property type="entry name" value="Vaccinia Virus protein VP39"/>
    <property type="match status" value="2"/>
</dbReference>
<comment type="caution">
    <text evidence="9">The sequence shown here is derived from an EMBL/GenBank/DDBJ whole genome shotgun (WGS) entry which is preliminary data.</text>
</comment>
<protein>
    <recommendedName>
        <fullName evidence="6">Ribosomal RNA large subunit methyltransferase G</fullName>
        <ecNumber evidence="6">2.1.1.174</ecNumber>
    </recommendedName>
    <alternativeName>
        <fullName evidence="6">23S rRNA m2G1835 methyltransferase</fullName>
    </alternativeName>
    <alternativeName>
        <fullName evidence="6">rRNA (guanine-N(2)-)-methyltransferase RlmG</fullName>
    </alternativeName>
</protein>